<evidence type="ECO:0000313" key="2">
    <source>
        <dbReference type="Proteomes" id="UP000317243"/>
    </source>
</evidence>
<dbReference type="AlphaFoldDB" id="A0A5C5X343"/>
<protein>
    <recommendedName>
        <fullName evidence="3">Right handed beta helix domain-containing protein</fullName>
    </recommendedName>
</protein>
<proteinExistence type="predicted"/>
<gene>
    <name evidence="1" type="ORF">KOR42_08750</name>
</gene>
<accession>A0A5C5X343</accession>
<organism evidence="1 2">
    <name type="scientific">Thalassoglobus neptunius</name>
    <dbReference type="NCBI Taxonomy" id="1938619"/>
    <lineage>
        <taxon>Bacteria</taxon>
        <taxon>Pseudomonadati</taxon>
        <taxon>Planctomycetota</taxon>
        <taxon>Planctomycetia</taxon>
        <taxon>Planctomycetales</taxon>
        <taxon>Planctomycetaceae</taxon>
        <taxon>Thalassoglobus</taxon>
    </lineage>
</organism>
<dbReference type="InterPro" id="IPR011050">
    <property type="entry name" value="Pectin_lyase_fold/virulence"/>
</dbReference>
<dbReference type="EMBL" id="SIHI01000001">
    <property type="protein sequence ID" value="TWT57514.1"/>
    <property type="molecule type" value="Genomic_DNA"/>
</dbReference>
<dbReference type="InterPro" id="IPR006626">
    <property type="entry name" value="PbH1"/>
</dbReference>
<dbReference type="OrthoDB" id="292920at2"/>
<evidence type="ECO:0000313" key="1">
    <source>
        <dbReference type="EMBL" id="TWT57514.1"/>
    </source>
</evidence>
<sequence length="873" mass="88406">MTSNFLNRIVRPFVSTCGPLMRGAQRRRQRVVGSSHSSEGLESRVLLAGVVVSNAIDVTNGDTSSIANLIASDGGDGISLREAIDAANNSAGADSITFDASLSGQTIGIGPSGQGSSLVISDSLDIDASGLASPVTIDGQGDITPFVIDSSGNGATVVLDGLTITDGYASVGSNGGNIHVADSTDTLYLRNSNVNEGLATYGGGLNNAGGTVYITDSVISNNDGGFHGAGIQNSGTLTVQNSTFSGNVSVSSGGAIFNTGNLTVTDSVLDSNTVTGDEYGGGIYNGSGGTAVITNSTVSNNVVGDEGGGIYNVGSMQILNSTISGNVGELVDGDAGGGGIYNRGTLDITNTTISGNQAGGGGGGIFNSTGNLTITNSTIFGNSASHSGDFEGGGGGIRISAGQVSIYNSIVIGNDEMAGDNREDISGSVDSSGFNIFGDLTGSTINVVGAGTDITGVNAIDVIEQTLADNGGPTLTHALVEGSLAINAGNNGDATDAGSNPLATDQRGIGFDRILGSAVDIGAVESGVIPMSFVDANNDGVFNEGDVLLGDELADGIFDTRRTEGNYTEVIHGAGVVIQSTIDASFIQIKADGDIIVESDLIADNDITLKSKHGSIVVVDSAVDSIDGSVKMRAKDDIVVLDGLVFAGESVKLNAKRDVYLLADVIGQDIKVDAKGWVVGFDSVFDAYNGDLKISGTEGVELRGAELFAFDNIKVKSKGPVIAEDSFWSAIDTPESSVKVAAKDDVVLDGSWVEASEKVSIAADGDLFAEAAVIQAEGVSSKVRIASKSGNASVYNASLRASEKISLKAFYNLDLTDSSIGITDGSINGRVIAKAGNIDLEGSELVAPNGITVRGSIHGIPSFVDDDGTLPLI</sequence>
<dbReference type="InterPro" id="IPR012334">
    <property type="entry name" value="Pectin_lyas_fold"/>
</dbReference>
<dbReference type="Proteomes" id="UP000317243">
    <property type="component" value="Unassembled WGS sequence"/>
</dbReference>
<name>A0A5C5X343_9PLAN</name>
<dbReference type="Gene3D" id="2.160.20.10">
    <property type="entry name" value="Single-stranded right-handed beta-helix, Pectin lyase-like"/>
    <property type="match status" value="1"/>
</dbReference>
<dbReference type="SMART" id="SM00710">
    <property type="entry name" value="PbH1"/>
    <property type="match status" value="8"/>
</dbReference>
<dbReference type="SUPFAM" id="SSF51126">
    <property type="entry name" value="Pectin lyase-like"/>
    <property type="match status" value="2"/>
</dbReference>
<dbReference type="InterPro" id="IPR059226">
    <property type="entry name" value="Choice_anch_Q_dom"/>
</dbReference>
<evidence type="ECO:0008006" key="3">
    <source>
        <dbReference type="Google" id="ProtNLM"/>
    </source>
</evidence>
<reference evidence="1 2" key="1">
    <citation type="submission" date="2019-02" db="EMBL/GenBank/DDBJ databases">
        <title>Deep-cultivation of Planctomycetes and their phenomic and genomic characterization uncovers novel biology.</title>
        <authorList>
            <person name="Wiegand S."/>
            <person name="Jogler M."/>
            <person name="Boedeker C."/>
            <person name="Pinto D."/>
            <person name="Vollmers J."/>
            <person name="Rivas-Marin E."/>
            <person name="Kohn T."/>
            <person name="Peeters S.H."/>
            <person name="Heuer A."/>
            <person name="Rast P."/>
            <person name="Oberbeckmann S."/>
            <person name="Bunk B."/>
            <person name="Jeske O."/>
            <person name="Meyerdierks A."/>
            <person name="Storesund J.E."/>
            <person name="Kallscheuer N."/>
            <person name="Luecker S."/>
            <person name="Lage O.M."/>
            <person name="Pohl T."/>
            <person name="Merkel B.J."/>
            <person name="Hornburger P."/>
            <person name="Mueller R.-W."/>
            <person name="Bruemmer F."/>
            <person name="Labrenz M."/>
            <person name="Spormann A.M."/>
            <person name="Op Den Camp H."/>
            <person name="Overmann J."/>
            <person name="Amann R."/>
            <person name="Jetten M.S.M."/>
            <person name="Mascher T."/>
            <person name="Medema M.H."/>
            <person name="Devos D.P."/>
            <person name="Kaster A.-K."/>
            <person name="Ovreas L."/>
            <person name="Rohde M."/>
            <person name="Galperin M.Y."/>
            <person name="Jogler C."/>
        </authorList>
    </citation>
    <scope>NUCLEOTIDE SEQUENCE [LARGE SCALE GENOMIC DNA]</scope>
    <source>
        <strain evidence="1 2">KOR42</strain>
    </source>
</reference>
<keyword evidence="2" id="KW-1185">Reference proteome</keyword>
<comment type="caution">
    <text evidence="1">The sequence shown here is derived from an EMBL/GenBank/DDBJ whole genome shotgun (WGS) entry which is preliminary data.</text>
</comment>
<dbReference type="RefSeq" id="WP_146507343.1">
    <property type="nucleotide sequence ID" value="NZ_SIHI01000001.1"/>
</dbReference>
<dbReference type="NCBIfam" id="NF041518">
    <property type="entry name" value="choice_anch_Q"/>
    <property type="match status" value="1"/>
</dbReference>